<comment type="caution">
    <text evidence="4">The sequence shown here is derived from an EMBL/GenBank/DDBJ whole genome shotgun (WGS) entry which is preliminary data.</text>
</comment>
<dbReference type="InterPro" id="IPR006059">
    <property type="entry name" value="SBP"/>
</dbReference>
<organism evidence="4 5">
    <name type="scientific">Cohnella phaseoli</name>
    <dbReference type="NCBI Taxonomy" id="456490"/>
    <lineage>
        <taxon>Bacteria</taxon>
        <taxon>Bacillati</taxon>
        <taxon>Bacillota</taxon>
        <taxon>Bacilli</taxon>
        <taxon>Bacillales</taxon>
        <taxon>Paenibacillaceae</taxon>
        <taxon>Cohnella</taxon>
    </lineage>
</organism>
<reference evidence="4 5" key="1">
    <citation type="submission" date="2018-07" db="EMBL/GenBank/DDBJ databases">
        <title>Genomic Encyclopedia of Type Strains, Phase III (KMG-III): the genomes of soil and plant-associated and newly described type strains.</title>
        <authorList>
            <person name="Whitman W."/>
        </authorList>
    </citation>
    <scope>NUCLEOTIDE SEQUENCE [LARGE SCALE GENOMIC DNA]</scope>
    <source>
        <strain evidence="4 5">CECT 7287</strain>
    </source>
</reference>
<feature type="domain" description="DUF3502" evidence="3">
    <location>
        <begin position="438"/>
        <end position="505"/>
    </location>
</feature>
<proteinExistence type="predicted"/>
<accession>A0A3D9JMI4</accession>
<dbReference type="OrthoDB" id="7936627at2"/>
<feature type="signal peptide" evidence="2">
    <location>
        <begin position="1"/>
        <end position="23"/>
    </location>
</feature>
<dbReference type="Pfam" id="PF12010">
    <property type="entry name" value="DUF3502"/>
    <property type="match status" value="1"/>
</dbReference>
<dbReference type="Proteomes" id="UP000256977">
    <property type="component" value="Unassembled WGS sequence"/>
</dbReference>
<dbReference type="PANTHER" id="PTHR43649:SF17">
    <property type="entry name" value="ABC TRANSPORTER SOLUTE BINDING PROTEIN-SUGAR TRANSPORT"/>
    <property type="match status" value="1"/>
</dbReference>
<evidence type="ECO:0000313" key="4">
    <source>
        <dbReference type="EMBL" id="RED75230.1"/>
    </source>
</evidence>
<dbReference type="SUPFAM" id="SSF53850">
    <property type="entry name" value="Periplasmic binding protein-like II"/>
    <property type="match status" value="1"/>
</dbReference>
<dbReference type="Gene3D" id="3.40.190.10">
    <property type="entry name" value="Periplasmic binding protein-like II"/>
    <property type="match status" value="2"/>
</dbReference>
<name>A0A3D9JMI4_9BACL</name>
<feature type="compositionally biased region" description="Polar residues" evidence="1">
    <location>
        <begin position="34"/>
        <end position="43"/>
    </location>
</feature>
<dbReference type="PROSITE" id="PS51257">
    <property type="entry name" value="PROKAR_LIPOPROTEIN"/>
    <property type="match status" value="1"/>
</dbReference>
<keyword evidence="2" id="KW-0732">Signal</keyword>
<dbReference type="EMBL" id="QRDZ01000016">
    <property type="protein sequence ID" value="RED75230.1"/>
    <property type="molecule type" value="Genomic_DNA"/>
</dbReference>
<dbReference type="InterPro" id="IPR050490">
    <property type="entry name" value="Bact_solute-bd_prot1"/>
</dbReference>
<dbReference type="RefSeq" id="WP_116062340.1">
    <property type="nucleotide sequence ID" value="NZ_QRDZ01000016.1"/>
</dbReference>
<evidence type="ECO:0000313" key="5">
    <source>
        <dbReference type="Proteomes" id="UP000256977"/>
    </source>
</evidence>
<dbReference type="InterPro" id="IPR022627">
    <property type="entry name" value="DUF3502"/>
</dbReference>
<evidence type="ECO:0000256" key="2">
    <source>
        <dbReference type="SAM" id="SignalP"/>
    </source>
</evidence>
<gene>
    <name evidence="4" type="ORF">DFP98_11632</name>
</gene>
<dbReference type="PANTHER" id="PTHR43649">
    <property type="entry name" value="ARABINOSE-BINDING PROTEIN-RELATED"/>
    <property type="match status" value="1"/>
</dbReference>
<evidence type="ECO:0000259" key="3">
    <source>
        <dbReference type="Pfam" id="PF12010"/>
    </source>
</evidence>
<keyword evidence="5" id="KW-1185">Reference proteome</keyword>
<protein>
    <submittedName>
        <fullName evidence="4">Putative aldouronate transport system substrate-binding protein</fullName>
    </submittedName>
</protein>
<evidence type="ECO:0000256" key="1">
    <source>
        <dbReference type="SAM" id="MobiDB-lite"/>
    </source>
</evidence>
<feature type="region of interest" description="Disordered" evidence="1">
    <location>
        <begin position="29"/>
        <end position="50"/>
    </location>
</feature>
<dbReference type="Pfam" id="PF01547">
    <property type="entry name" value="SBP_bac_1"/>
    <property type="match status" value="1"/>
</dbReference>
<sequence>MKKVAYGSLMLLLSFILILSACGGNNKDNGGAPSGNSTESSKPSGKEDDGPVEELTVAFPIVSPDLAGLELVEQEMNKITESKIKVRVKFMAINAGEWLQRTNLIFSSNEKLDLTYVHGSMYSNMVAKGMLSPLDDLIGEYGSGITAALEPKYLNASKIGGKTYSIPSVRDLAGSYGYTIRKDLVDKYNIDLSAIKTLDDVANVLQLIKEKEPDRVPIATGGTQSFRDVYKFYDELGDNMGVLPHYDNDLKVVNLFETQEYADFVKRIREWYKAGYILSDAATNKLSLTELMSSGKVASYLGMQKPGFDAQETKSNGVEVVSAELNPPYSTTSNITVAMWGIPVHSKLPEKAMKLLNLMYEDADVVNLFTWGVEGTHYVKVQDNIIKYPDGKDATSVGFNSLQWMFGNQFKAYVLENNDPEIWSKVKEFNESAKPSKALGFIFDGSNVKTEYAAVSNVINEYKLSLETGSVDPDKILPQFNAKLKAAGIDKIVAEKQKQLDEWAKANGVQ</sequence>
<feature type="chain" id="PRO_5038698761" evidence="2">
    <location>
        <begin position="24"/>
        <end position="510"/>
    </location>
</feature>
<dbReference type="AlphaFoldDB" id="A0A3D9JMI4"/>